<feature type="transmembrane region" description="Helical" evidence="1">
    <location>
        <begin position="140"/>
        <end position="157"/>
    </location>
</feature>
<gene>
    <name evidence="2" type="ordered locus">ESA_04000</name>
</gene>
<name>A7MMX7_CROS8</name>
<proteinExistence type="predicted"/>
<dbReference type="Proteomes" id="UP000000260">
    <property type="component" value="Chromosome"/>
</dbReference>
<protein>
    <submittedName>
        <fullName evidence="2">Uncharacterized protein</fullName>
    </submittedName>
</protein>
<keyword evidence="1" id="KW-0812">Transmembrane</keyword>
<feature type="transmembrane region" description="Helical" evidence="1">
    <location>
        <begin position="58"/>
        <end position="77"/>
    </location>
</feature>
<keyword evidence="3" id="KW-1185">Reference proteome</keyword>
<dbReference type="EMBL" id="CP000783">
    <property type="protein sequence ID" value="ABU79186.1"/>
    <property type="molecule type" value="Genomic_DNA"/>
</dbReference>
<evidence type="ECO:0000256" key="1">
    <source>
        <dbReference type="SAM" id="Phobius"/>
    </source>
</evidence>
<dbReference type="AlphaFoldDB" id="A7MMX7"/>
<feature type="transmembrane region" description="Helical" evidence="1">
    <location>
        <begin position="113"/>
        <end position="134"/>
    </location>
</feature>
<dbReference type="KEGG" id="esa:ESA_04000"/>
<accession>A7MMX7</accession>
<keyword evidence="1" id="KW-0472">Membrane</keyword>
<sequence length="206" mass="23940">MSLKRFLAGTRFYQLITYSAEVDDDIAHRRLHKLKLKMAERHDLPDVRIIGSRRFWRVPVGCVYAMVLSAVLNLAALRPAFSVLWILSGAIWLVLLIFVMLMIEKGRHRGLQLFLFSAFFHAALSLATLIAGLILWPLSVVFWLCWSAGALLVWAAWRMMNSEEMFRLGRWCLANKMRRAHTKALQRPSEKRALKRAKHRNEPDRK</sequence>
<organism evidence="2 3">
    <name type="scientific">Cronobacter sakazakii (strain ATCC BAA-894)</name>
    <name type="common">Enterobacter sakazakii</name>
    <dbReference type="NCBI Taxonomy" id="290339"/>
    <lineage>
        <taxon>Bacteria</taxon>
        <taxon>Pseudomonadati</taxon>
        <taxon>Pseudomonadota</taxon>
        <taxon>Gammaproteobacteria</taxon>
        <taxon>Enterobacterales</taxon>
        <taxon>Enterobacteriaceae</taxon>
        <taxon>Cronobacter</taxon>
    </lineage>
</organism>
<dbReference type="PATRIC" id="fig|290339.8.peg.3550"/>
<keyword evidence="1" id="KW-1133">Transmembrane helix</keyword>
<evidence type="ECO:0000313" key="2">
    <source>
        <dbReference type="EMBL" id="ABU79186.1"/>
    </source>
</evidence>
<dbReference type="RefSeq" id="WP_012126191.1">
    <property type="nucleotide sequence ID" value="NC_009778.1"/>
</dbReference>
<reference evidence="2 3" key="1">
    <citation type="journal article" date="2010" name="PLoS ONE">
        <title>Genome sequence of Cronobacter sakazakii BAA-894 and comparative genomic hybridization analysis with other Cronobacter species.</title>
        <authorList>
            <person name="Kucerova E."/>
            <person name="Clifton S.W."/>
            <person name="Xia X.Q."/>
            <person name="Long F."/>
            <person name="Porwollik S."/>
            <person name="Fulton L."/>
            <person name="Fronick C."/>
            <person name="Minx P."/>
            <person name="Kyung K."/>
            <person name="Warren W."/>
            <person name="Fulton R."/>
            <person name="Feng D."/>
            <person name="Wollam A."/>
            <person name="Shah N."/>
            <person name="Bhonagiri V."/>
            <person name="Nash W.E."/>
            <person name="Hallsworth-Pepin K."/>
            <person name="Wilson R.K."/>
            <person name="McClelland M."/>
            <person name="Forsythe S.J."/>
        </authorList>
    </citation>
    <scope>NUCLEOTIDE SEQUENCE [LARGE SCALE GENOMIC DNA]</scope>
    <source>
        <strain evidence="2 3">ATCC BAA-894</strain>
    </source>
</reference>
<dbReference type="HOGENOM" id="CLU_1365421_0_0_6"/>
<feature type="transmembrane region" description="Helical" evidence="1">
    <location>
        <begin position="83"/>
        <end position="101"/>
    </location>
</feature>
<evidence type="ECO:0000313" key="3">
    <source>
        <dbReference type="Proteomes" id="UP000000260"/>
    </source>
</evidence>